<keyword evidence="3" id="KW-1185">Reference proteome</keyword>
<evidence type="ECO:0000259" key="1">
    <source>
        <dbReference type="Pfam" id="PF01863"/>
    </source>
</evidence>
<dbReference type="InterPro" id="IPR053136">
    <property type="entry name" value="UTP_pyrophosphatase-like"/>
</dbReference>
<evidence type="ECO:0000313" key="2">
    <source>
        <dbReference type="EMBL" id="SUE34075.1"/>
    </source>
</evidence>
<dbReference type="EMBL" id="UGVL01000001">
    <property type="protein sequence ID" value="SUE34075.1"/>
    <property type="molecule type" value="Genomic_DNA"/>
</dbReference>
<protein>
    <submittedName>
        <fullName evidence="2">Protein of uncharacterized function DUF45</fullName>
    </submittedName>
</protein>
<proteinExistence type="predicted"/>
<evidence type="ECO:0000313" key="3">
    <source>
        <dbReference type="Proteomes" id="UP000255233"/>
    </source>
</evidence>
<dbReference type="PANTHER" id="PTHR30399:SF1">
    <property type="entry name" value="UTP PYROPHOSPHATASE"/>
    <property type="match status" value="1"/>
</dbReference>
<dbReference type="STRING" id="880526.GCA_000427365_02360"/>
<dbReference type="Pfam" id="PF01863">
    <property type="entry name" value="YgjP-like"/>
    <property type="match status" value="1"/>
</dbReference>
<name>A0A379MRD0_9BACT</name>
<reference evidence="2 3" key="1">
    <citation type="submission" date="2018-06" db="EMBL/GenBank/DDBJ databases">
        <authorList>
            <consortium name="Pathogen Informatics"/>
            <person name="Doyle S."/>
        </authorList>
    </citation>
    <scope>NUCLEOTIDE SEQUENCE [LARGE SCALE GENOMIC DNA]</scope>
    <source>
        <strain evidence="2 3">NCTC11190</strain>
    </source>
</reference>
<feature type="domain" description="YgjP-like metallopeptidase" evidence="1">
    <location>
        <begin position="35"/>
        <end position="188"/>
    </location>
</feature>
<organism evidence="2 3">
    <name type="scientific">Rikenella microfusus</name>
    <dbReference type="NCBI Taxonomy" id="28139"/>
    <lineage>
        <taxon>Bacteria</taxon>
        <taxon>Pseudomonadati</taxon>
        <taxon>Bacteroidota</taxon>
        <taxon>Bacteroidia</taxon>
        <taxon>Bacteroidales</taxon>
        <taxon>Rikenellaceae</taxon>
        <taxon>Rikenella</taxon>
    </lineage>
</organism>
<gene>
    <name evidence="2" type="ORF">NCTC11190_01292</name>
</gene>
<dbReference type="CDD" id="cd07344">
    <property type="entry name" value="M48_yhfN_like"/>
    <property type="match status" value="1"/>
</dbReference>
<dbReference type="Gene3D" id="3.30.2010.10">
    <property type="entry name" value="Metalloproteases ('zincins'), catalytic domain"/>
    <property type="match status" value="1"/>
</dbReference>
<dbReference type="OrthoDB" id="9811177at2"/>
<dbReference type="PANTHER" id="PTHR30399">
    <property type="entry name" value="UNCHARACTERIZED PROTEIN YGJP"/>
    <property type="match status" value="1"/>
</dbReference>
<dbReference type="AlphaFoldDB" id="A0A379MRD0"/>
<dbReference type="RefSeq" id="WP_051214544.1">
    <property type="nucleotide sequence ID" value="NZ_UGVL01000001.1"/>
</dbReference>
<dbReference type="InterPro" id="IPR002725">
    <property type="entry name" value="YgjP-like_metallopeptidase"/>
</dbReference>
<dbReference type="Proteomes" id="UP000255233">
    <property type="component" value="Unassembled WGS sequence"/>
</dbReference>
<sequence length="197" mass="23317">MGVIKILFQGRPVAWLRLRTGETGGGGMPIRCVRRKFLLRGSEYRVVLKTDAVRNGLLVREDTWVVSLHPATRENFELFMGNWYRRQARKTFREAVNRWLPMFREAGYAIPAPKLKIYAMRRAWGRCYYTKGLITMNLHLVKTPQPCIDYIVLHELCHFVVSNHSADFYRLVESFMPLWRDADRLLKNFARERKIIR</sequence>
<accession>A0A379MRD0</accession>